<organism evidence="1 2">
    <name type="scientific">Racocetra fulgida</name>
    <dbReference type="NCBI Taxonomy" id="60492"/>
    <lineage>
        <taxon>Eukaryota</taxon>
        <taxon>Fungi</taxon>
        <taxon>Fungi incertae sedis</taxon>
        <taxon>Mucoromycota</taxon>
        <taxon>Glomeromycotina</taxon>
        <taxon>Glomeromycetes</taxon>
        <taxon>Diversisporales</taxon>
        <taxon>Gigasporaceae</taxon>
        <taxon>Racocetra</taxon>
    </lineage>
</organism>
<protein>
    <submittedName>
        <fullName evidence="1">11836_t:CDS:1</fullName>
    </submittedName>
</protein>
<evidence type="ECO:0000313" key="2">
    <source>
        <dbReference type="Proteomes" id="UP000789396"/>
    </source>
</evidence>
<dbReference type="Proteomes" id="UP000789396">
    <property type="component" value="Unassembled WGS sequence"/>
</dbReference>
<comment type="caution">
    <text evidence="1">The sequence shown here is derived from an EMBL/GenBank/DDBJ whole genome shotgun (WGS) entry which is preliminary data.</text>
</comment>
<gene>
    <name evidence="1" type="ORF">RFULGI_LOCUS790</name>
</gene>
<name>A0A9N8VXC4_9GLOM</name>
<keyword evidence="2" id="KW-1185">Reference proteome</keyword>
<accession>A0A9N8VXC4</accession>
<dbReference type="EMBL" id="CAJVPZ010000386">
    <property type="protein sequence ID" value="CAG8463529.1"/>
    <property type="molecule type" value="Genomic_DNA"/>
</dbReference>
<reference evidence="1" key="1">
    <citation type="submission" date="2021-06" db="EMBL/GenBank/DDBJ databases">
        <authorList>
            <person name="Kallberg Y."/>
            <person name="Tangrot J."/>
            <person name="Rosling A."/>
        </authorList>
    </citation>
    <scope>NUCLEOTIDE SEQUENCE</scope>
    <source>
        <strain evidence="1">IN212</strain>
    </source>
</reference>
<dbReference type="AlphaFoldDB" id="A0A9N8VXC4"/>
<dbReference type="OrthoDB" id="18145at2759"/>
<proteinExistence type="predicted"/>
<evidence type="ECO:0000313" key="1">
    <source>
        <dbReference type="EMBL" id="CAG8463529.1"/>
    </source>
</evidence>
<sequence length="334" mass="38443">MSSESISTTEASTVHDLTYYVNIIRRYLNPPSVTAINSDGEQTSDERLQYAIKYYREAYELFPSSYDIKDILDPILRQNIVIHEVCLPLDIKVFNPQKDIPIPISTSTSPQPNYPTNFNITYSQLKTWLERAQEIHLPDHNSHKYSFMLNANVFSSGPKTKLVAIFDDPKQLPSKVFEILNKESLTTFNNSLTYLGTAPHPFALSIGKQRTCLTPVYVPGPSKTSETSYIRCFFDDQRLSKKRKLSFLLSEESDDGYENEIINDDTTNNNVRNVMNVKNLLIEEPSQEKDPSITRREKFLIKEWEVERGDGETQILEKGIYVLKTLKDIYKAYV</sequence>